<comment type="caution">
    <text evidence="2">The sequence shown here is derived from an EMBL/GenBank/DDBJ whole genome shotgun (WGS) entry which is preliminary data.</text>
</comment>
<dbReference type="EMBL" id="VSRR010026836">
    <property type="protein sequence ID" value="MPC67836.1"/>
    <property type="molecule type" value="Genomic_DNA"/>
</dbReference>
<name>A0A5B7HCY1_PORTR</name>
<gene>
    <name evidence="2" type="ORF">E2C01_062022</name>
</gene>
<feature type="region of interest" description="Disordered" evidence="1">
    <location>
        <begin position="1"/>
        <end position="45"/>
    </location>
</feature>
<organism evidence="2 3">
    <name type="scientific">Portunus trituberculatus</name>
    <name type="common">Swimming crab</name>
    <name type="synonym">Neptunus trituberculatus</name>
    <dbReference type="NCBI Taxonomy" id="210409"/>
    <lineage>
        <taxon>Eukaryota</taxon>
        <taxon>Metazoa</taxon>
        <taxon>Ecdysozoa</taxon>
        <taxon>Arthropoda</taxon>
        <taxon>Crustacea</taxon>
        <taxon>Multicrustacea</taxon>
        <taxon>Malacostraca</taxon>
        <taxon>Eumalacostraca</taxon>
        <taxon>Eucarida</taxon>
        <taxon>Decapoda</taxon>
        <taxon>Pleocyemata</taxon>
        <taxon>Brachyura</taxon>
        <taxon>Eubrachyura</taxon>
        <taxon>Portunoidea</taxon>
        <taxon>Portunidae</taxon>
        <taxon>Portuninae</taxon>
        <taxon>Portunus</taxon>
    </lineage>
</organism>
<feature type="compositionally biased region" description="Basic and acidic residues" evidence="1">
    <location>
        <begin position="1"/>
        <end position="21"/>
    </location>
</feature>
<evidence type="ECO:0000313" key="3">
    <source>
        <dbReference type="Proteomes" id="UP000324222"/>
    </source>
</evidence>
<dbReference type="AlphaFoldDB" id="A0A5B7HCY1"/>
<proteinExistence type="predicted"/>
<accession>A0A5B7HCY1</accession>
<evidence type="ECO:0000313" key="2">
    <source>
        <dbReference type="EMBL" id="MPC67836.1"/>
    </source>
</evidence>
<protein>
    <submittedName>
        <fullName evidence="2">Uncharacterized protein</fullName>
    </submittedName>
</protein>
<keyword evidence="3" id="KW-1185">Reference proteome</keyword>
<reference evidence="2 3" key="1">
    <citation type="submission" date="2019-05" db="EMBL/GenBank/DDBJ databases">
        <title>Another draft genome of Portunus trituberculatus and its Hox gene families provides insights of decapod evolution.</title>
        <authorList>
            <person name="Jeong J.-H."/>
            <person name="Song I."/>
            <person name="Kim S."/>
            <person name="Choi T."/>
            <person name="Kim D."/>
            <person name="Ryu S."/>
            <person name="Kim W."/>
        </authorList>
    </citation>
    <scope>NUCLEOTIDE SEQUENCE [LARGE SCALE GENOMIC DNA]</scope>
    <source>
        <tissue evidence="2">Muscle</tissue>
    </source>
</reference>
<dbReference type="Proteomes" id="UP000324222">
    <property type="component" value="Unassembled WGS sequence"/>
</dbReference>
<sequence length="108" mass="11785">MTEGEDKKDHINRGKSKETREGKRKGTVTLNTPRSGTKCINRREQDPKVITHPGCSCLTSSRFASLSVPSVPPLLRHSRPDNLMKAQINPYGLSGGGVTCGNLSIRNL</sequence>
<evidence type="ECO:0000256" key="1">
    <source>
        <dbReference type="SAM" id="MobiDB-lite"/>
    </source>
</evidence>